<protein>
    <recommendedName>
        <fullName evidence="6">Mutator family transposase</fullName>
    </recommendedName>
</protein>
<evidence type="ECO:0000256" key="4">
    <source>
        <dbReference type="ARBA" id="ARBA00023125"/>
    </source>
</evidence>
<name>A0A502EZ88_9PROT</name>
<keyword evidence="5 6" id="KW-0233">DNA recombination</keyword>
<comment type="similarity">
    <text evidence="2 6">Belongs to the transposase mutator family.</text>
</comment>
<evidence type="ECO:0000313" key="7">
    <source>
        <dbReference type="EMBL" id="TPG41481.1"/>
    </source>
</evidence>
<dbReference type="GO" id="GO:0003677">
    <property type="term" value="F:DNA binding"/>
    <property type="evidence" value="ECO:0007669"/>
    <property type="project" value="UniProtKB-UniRule"/>
</dbReference>
<evidence type="ECO:0000256" key="3">
    <source>
        <dbReference type="ARBA" id="ARBA00022578"/>
    </source>
</evidence>
<dbReference type="GO" id="GO:0004803">
    <property type="term" value="F:transposase activity"/>
    <property type="evidence" value="ECO:0007669"/>
    <property type="project" value="UniProtKB-UniRule"/>
</dbReference>
<dbReference type="EMBL" id="RCZP01000067">
    <property type="protein sequence ID" value="TPG41481.1"/>
    <property type="molecule type" value="Genomic_DNA"/>
</dbReference>
<dbReference type="OrthoDB" id="165209at2"/>
<dbReference type="GO" id="GO:0006313">
    <property type="term" value="P:DNA transposition"/>
    <property type="evidence" value="ECO:0007669"/>
    <property type="project" value="UniProtKB-UniRule"/>
</dbReference>
<evidence type="ECO:0000256" key="5">
    <source>
        <dbReference type="ARBA" id="ARBA00023172"/>
    </source>
</evidence>
<dbReference type="Proteomes" id="UP000317078">
    <property type="component" value="Unassembled WGS sequence"/>
</dbReference>
<dbReference type="PANTHER" id="PTHR33217">
    <property type="entry name" value="TRANSPOSASE FOR INSERTION SEQUENCE ELEMENT IS1081"/>
    <property type="match status" value="1"/>
</dbReference>
<proteinExistence type="inferred from homology"/>
<comment type="function">
    <text evidence="1 6">Required for the transposition of the insertion element.</text>
</comment>
<evidence type="ECO:0000313" key="8">
    <source>
        <dbReference type="Proteomes" id="UP000317078"/>
    </source>
</evidence>
<gene>
    <name evidence="7" type="ORF">EAH89_28770</name>
</gene>
<evidence type="ECO:0000256" key="1">
    <source>
        <dbReference type="ARBA" id="ARBA00002190"/>
    </source>
</evidence>
<organism evidence="7 8">
    <name type="scientific">Muricoccus nepalensis</name>
    <dbReference type="NCBI Taxonomy" id="1854500"/>
    <lineage>
        <taxon>Bacteria</taxon>
        <taxon>Pseudomonadati</taxon>
        <taxon>Pseudomonadota</taxon>
        <taxon>Alphaproteobacteria</taxon>
        <taxon>Acetobacterales</taxon>
        <taxon>Roseomonadaceae</taxon>
        <taxon>Muricoccus</taxon>
    </lineage>
</organism>
<keyword evidence="6" id="KW-0814">Transposable element</keyword>
<keyword evidence="3 6" id="KW-0815">Transposition</keyword>
<keyword evidence="8" id="KW-1185">Reference proteome</keyword>
<evidence type="ECO:0000256" key="6">
    <source>
        <dbReference type="RuleBase" id="RU365089"/>
    </source>
</evidence>
<comment type="caution">
    <text evidence="7">The sequence shown here is derived from an EMBL/GenBank/DDBJ whole genome shotgun (WGS) entry which is preliminary data.</text>
</comment>
<reference evidence="7 8" key="1">
    <citation type="journal article" date="2019" name="Environ. Microbiol.">
        <title>Species interactions and distinct microbial communities in high Arctic permafrost affected cryosols are associated with the CH4 and CO2 gas fluxes.</title>
        <authorList>
            <person name="Altshuler I."/>
            <person name="Hamel J."/>
            <person name="Turney S."/>
            <person name="Magnuson E."/>
            <person name="Levesque R."/>
            <person name="Greer C."/>
            <person name="Whyte L.G."/>
        </authorList>
    </citation>
    <scope>NUCLEOTIDE SEQUENCE [LARGE SCALE GENOMIC DNA]</scope>
    <source>
        <strain evidence="7 8">S9.3B</strain>
    </source>
</reference>
<dbReference type="InterPro" id="IPR001207">
    <property type="entry name" value="Transposase_mutator"/>
</dbReference>
<accession>A0A502EZ88</accession>
<keyword evidence="4 6" id="KW-0238">DNA-binding</keyword>
<dbReference type="PANTHER" id="PTHR33217:SF7">
    <property type="entry name" value="TRANSPOSASE FOR INSERTION SEQUENCE ELEMENT IS1081"/>
    <property type="match status" value="1"/>
</dbReference>
<dbReference type="Pfam" id="PF00872">
    <property type="entry name" value="Transposase_mut"/>
    <property type="match status" value="1"/>
</dbReference>
<sequence>MAGQLRPKVLKLASLMDAAEEDVLAFTSFPREHSAKLYSTDPIEGLNGEIKRRTGMIGIFPKEDTAIRLVGALLLEQSDECATQRSRYLTLETIGALSNIAPVSLPAPASRHCGSTR</sequence>
<evidence type="ECO:0000256" key="2">
    <source>
        <dbReference type="ARBA" id="ARBA00010961"/>
    </source>
</evidence>
<dbReference type="AlphaFoldDB" id="A0A502EZ88"/>